<dbReference type="Proteomes" id="UP000601435">
    <property type="component" value="Unassembled WGS sequence"/>
</dbReference>
<dbReference type="EMBL" id="CAJNJA010050720">
    <property type="protein sequence ID" value="CAE7842378.1"/>
    <property type="molecule type" value="Genomic_DNA"/>
</dbReference>
<keyword evidence="3" id="KW-1185">Reference proteome</keyword>
<feature type="region of interest" description="Disordered" evidence="1">
    <location>
        <begin position="85"/>
        <end position="118"/>
    </location>
</feature>
<dbReference type="Gene3D" id="1.20.920.60">
    <property type="match status" value="1"/>
</dbReference>
<protein>
    <submittedName>
        <fullName evidence="2">DHC1B protein</fullName>
    </submittedName>
</protein>
<evidence type="ECO:0000313" key="3">
    <source>
        <dbReference type="Proteomes" id="UP000601435"/>
    </source>
</evidence>
<reference evidence="2" key="1">
    <citation type="submission" date="2021-02" db="EMBL/GenBank/DDBJ databases">
        <authorList>
            <person name="Dougan E. K."/>
            <person name="Rhodes N."/>
            <person name="Thang M."/>
            <person name="Chan C."/>
        </authorList>
    </citation>
    <scope>NUCLEOTIDE SEQUENCE</scope>
</reference>
<dbReference type="OrthoDB" id="423021at2759"/>
<organism evidence="2 3">
    <name type="scientific">Symbiodinium necroappetens</name>
    <dbReference type="NCBI Taxonomy" id="1628268"/>
    <lineage>
        <taxon>Eukaryota</taxon>
        <taxon>Sar</taxon>
        <taxon>Alveolata</taxon>
        <taxon>Dinophyceae</taxon>
        <taxon>Suessiales</taxon>
        <taxon>Symbiodiniaceae</taxon>
        <taxon>Symbiodinium</taxon>
    </lineage>
</organism>
<gene>
    <name evidence="2" type="primary">DHC1B</name>
    <name evidence="2" type="ORF">SNEC2469_LOCUS25607</name>
</gene>
<evidence type="ECO:0000256" key="1">
    <source>
        <dbReference type="SAM" id="MobiDB-lite"/>
    </source>
</evidence>
<evidence type="ECO:0000313" key="2">
    <source>
        <dbReference type="EMBL" id="CAE7842378.1"/>
    </source>
</evidence>
<comment type="caution">
    <text evidence="2">The sequence shown here is derived from an EMBL/GenBank/DDBJ whole genome shotgun (WGS) entry which is preliminary data.</text>
</comment>
<sequence>MPTFQFWMRGKKRHQFSGADEYSLREWTQKLIQEADRDDVIVTREALEEFYLKHDPGKATKESLDTILQKNSKDFPTMVRLLKKKYGEAPKTTQKPKPTKDADSANAGGGQGKAGPNLEAASLEELKRELERLARRALAPKSILCGDLPEGNLPVAESMAFRVELRNALNAELLTELKQEGPCPVGVLQSHLATMFRDDARPVLVLQGSPMTSADVLREDVSLEVVRRTVTEAAAKSLQEARKGVGELSAGVIKEITALKVPPNPLLHVLSAILSLMGHQEPSWPSVTVFLSGPELPKLIALEPHQVSWESQLAVQQMLEEHAESFKHEEISRISLAGAAFAALVRAFLACWAGDSA</sequence>
<proteinExistence type="predicted"/>
<accession>A0A812ZV02</accession>
<name>A0A812ZV02_9DINO</name>
<dbReference type="AlphaFoldDB" id="A0A812ZV02"/>